<evidence type="ECO:0000313" key="2">
    <source>
        <dbReference type="Proteomes" id="UP000324800"/>
    </source>
</evidence>
<proteinExistence type="predicted"/>
<dbReference type="AlphaFoldDB" id="A0A5J4UE56"/>
<reference evidence="1 2" key="1">
    <citation type="submission" date="2019-03" db="EMBL/GenBank/DDBJ databases">
        <title>Single cell metagenomics reveals metabolic interactions within the superorganism composed of flagellate Streblomastix strix and complex community of Bacteroidetes bacteria on its surface.</title>
        <authorList>
            <person name="Treitli S.C."/>
            <person name="Kolisko M."/>
            <person name="Husnik F."/>
            <person name="Keeling P."/>
            <person name="Hampl V."/>
        </authorList>
    </citation>
    <scope>NUCLEOTIDE SEQUENCE [LARGE SCALE GENOMIC DNA]</scope>
    <source>
        <strain evidence="1">ST1C</strain>
    </source>
</reference>
<dbReference type="EMBL" id="SNRW01017876">
    <property type="protein sequence ID" value="KAA6367885.1"/>
    <property type="molecule type" value="Genomic_DNA"/>
</dbReference>
<protein>
    <submittedName>
        <fullName evidence="1">Uncharacterized protein</fullName>
    </submittedName>
</protein>
<gene>
    <name evidence="1" type="ORF">EZS28_036586</name>
</gene>
<comment type="caution">
    <text evidence="1">The sequence shown here is derived from an EMBL/GenBank/DDBJ whole genome shotgun (WGS) entry which is preliminary data.</text>
</comment>
<accession>A0A5J4UE56</accession>
<sequence length="87" mass="10444">MNRHRRENLDKEKEIGTLEKERIDLFRSLRKDYIDLNTIVQVDRANPQSPCFPYQIELSNALELDDRLPLRNYENKKMDAIKIKITI</sequence>
<organism evidence="1 2">
    <name type="scientific">Streblomastix strix</name>
    <dbReference type="NCBI Taxonomy" id="222440"/>
    <lineage>
        <taxon>Eukaryota</taxon>
        <taxon>Metamonada</taxon>
        <taxon>Preaxostyla</taxon>
        <taxon>Oxymonadida</taxon>
        <taxon>Streblomastigidae</taxon>
        <taxon>Streblomastix</taxon>
    </lineage>
</organism>
<name>A0A5J4UE56_9EUKA</name>
<dbReference type="Proteomes" id="UP000324800">
    <property type="component" value="Unassembled WGS sequence"/>
</dbReference>
<evidence type="ECO:0000313" key="1">
    <source>
        <dbReference type="EMBL" id="KAA6367885.1"/>
    </source>
</evidence>